<name>A0A815V237_9BILA</name>
<dbReference type="EMBL" id="CAJNOU010007802">
    <property type="protein sequence ID" value="CAF1530336.1"/>
    <property type="molecule type" value="Genomic_DNA"/>
</dbReference>
<dbReference type="AlphaFoldDB" id="A0A815V237"/>
<reference evidence="1" key="1">
    <citation type="submission" date="2021-02" db="EMBL/GenBank/DDBJ databases">
        <authorList>
            <person name="Nowell W R."/>
        </authorList>
    </citation>
    <scope>NUCLEOTIDE SEQUENCE</scope>
</reference>
<dbReference type="Proteomes" id="UP000663889">
    <property type="component" value="Unassembled WGS sequence"/>
</dbReference>
<evidence type="ECO:0000313" key="2">
    <source>
        <dbReference type="Proteomes" id="UP000663889"/>
    </source>
</evidence>
<accession>A0A815V237</accession>
<proteinExistence type="predicted"/>
<organism evidence="1 2">
    <name type="scientific">Rotaria sordida</name>
    <dbReference type="NCBI Taxonomy" id="392033"/>
    <lineage>
        <taxon>Eukaryota</taxon>
        <taxon>Metazoa</taxon>
        <taxon>Spiralia</taxon>
        <taxon>Gnathifera</taxon>
        <taxon>Rotifera</taxon>
        <taxon>Eurotatoria</taxon>
        <taxon>Bdelloidea</taxon>
        <taxon>Philodinida</taxon>
        <taxon>Philodinidae</taxon>
        <taxon>Rotaria</taxon>
    </lineage>
</organism>
<comment type="caution">
    <text evidence="1">The sequence shown here is derived from an EMBL/GenBank/DDBJ whole genome shotgun (WGS) entry which is preliminary data.</text>
</comment>
<evidence type="ECO:0000313" key="1">
    <source>
        <dbReference type="EMBL" id="CAF1530336.1"/>
    </source>
</evidence>
<feature type="non-terminal residue" evidence="1">
    <location>
        <position position="1"/>
    </location>
</feature>
<protein>
    <submittedName>
        <fullName evidence="1">Uncharacterized protein</fullName>
    </submittedName>
</protein>
<sequence>LLQVQTLEATVTVIEIVHQFINCTFGGIQAY</sequence>
<gene>
    <name evidence="1" type="ORF">SEV965_LOCUS37494</name>
</gene>